<gene>
    <name evidence="3" type="ORF">NC595_20015</name>
</gene>
<keyword evidence="4" id="KW-1185">Reference proteome</keyword>
<dbReference type="Proteomes" id="UP001204615">
    <property type="component" value="Unassembled WGS sequence"/>
</dbReference>
<feature type="region of interest" description="Disordered" evidence="1">
    <location>
        <begin position="1"/>
        <end position="20"/>
    </location>
</feature>
<dbReference type="InterPro" id="IPR001387">
    <property type="entry name" value="Cro/C1-type_HTH"/>
</dbReference>
<protein>
    <submittedName>
        <fullName evidence="3">Helix-turn-helix domain-containing protein</fullName>
    </submittedName>
</protein>
<reference evidence="3 4" key="1">
    <citation type="submission" date="2022-06" db="EMBL/GenBank/DDBJ databases">
        <title>Dyella sp. Sa strain:Sa Genome sequencing.</title>
        <authorList>
            <person name="Park S."/>
        </authorList>
    </citation>
    <scope>NUCLEOTIDE SEQUENCE [LARGE SCALE GENOMIC DNA]</scope>
    <source>
        <strain evidence="3 4">Sa</strain>
    </source>
</reference>
<dbReference type="CDD" id="cd00093">
    <property type="entry name" value="HTH_XRE"/>
    <property type="match status" value="1"/>
</dbReference>
<accession>A0ABT1FG24</accession>
<proteinExistence type="predicted"/>
<evidence type="ECO:0000313" key="4">
    <source>
        <dbReference type="Proteomes" id="UP001204615"/>
    </source>
</evidence>
<evidence type="ECO:0000313" key="3">
    <source>
        <dbReference type="EMBL" id="MCP1376341.1"/>
    </source>
</evidence>
<dbReference type="SMART" id="SM00530">
    <property type="entry name" value="HTH_XRE"/>
    <property type="match status" value="1"/>
</dbReference>
<evidence type="ECO:0000259" key="2">
    <source>
        <dbReference type="PROSITE" id="PS50943"/>
    </source>
</evidence>
<name>A0ABT1FG24_9GAMM</name>
<feature type="domain" description="HTH cro/C1-type" evidence="2">
    <location>
        <begin position="30"/>
        <end position="84"/>
    </location>
</feature>
<organism evidence="3 4">
    <name type="scientific">Dyella lutea</name>
    <dbReference type="NCBI Taxonomy" id="2950441"/>
    <lineage>
        <taxon>Bacteria</taxon>
        <taxon>Pseudomonadati</taxon>
        <taxon>Pseudomonadota</taxon>
        <taxon>Gammaproteobacteria</taxon>
        <taxon>Lysobacterales</taxon>
        <taxon>Rhodanobacteraceae</taxon>
        <taxon>Dyella</taxon>
    </lineage>
</organism>
<dbReference type="InterPro" id="IPR010982">
    <property type="entry name" value="Lambda_DNA-bd_dom_sf"/>
</dbReference>
<dbReference type="EMBL" id="JAMZEK010000006">
    <property type="protein sequence ID" value="MCP1376341.1"/>
    <property type="molecule type" value="Genomic_DNA"/>
</dbReference>
<dbReference type="PROSITE" id="PS50943">
    <property type="entry name" value="HTH_CROC1"/>
    <property type="match status" value="1"/>
</dbReference>
<dbReference type="Gene3D" id="1.10.260.40">
    <property type="entry name" value="lambda repressor-like DNA-binding domains"/>
    <property type="match status" value="1"/>
</dbReference>
<dbReference type="RefSeq" id="WP_253569149.1">
    <property type="nucleotide sequence ID" value="NZ_JAMZEK010000006.1"/>
</dbReference>
<sequence>MSTRTNFSPKVRGHARRGDDPDALALGEIVRTARIGAELTQDQLALASGVGRDTVIAIENGRGTVGLGKALQVIKALGLRIVPQERG</sequence>
<dbReference type="Pfam" id="PF01381">
    <property type="entry name" value="HTH_3"/>
    <property type="match status" value="1"/>
</dbReference>
<evidence type="ECO:0000256" key="1">
    <source>
        <dbReference type="SAM" id="MobiDB-lite"/>
    </source>
</evidence>
<comment type="caution">
    <text evidence="3">The sequence shown here is derived from an EMBL/GenBank/DDBJ whole genome shotgun (WGS) entry which is preliminary data.</text>
</comment>
<dbReference type="SUPFAM" id="SSF47413">
    <property type="entry name" value="lambda repressor-like DNA-binding domains"/>
    <property type="match status" value="1"/>
</dbReference>